<dbReference type="Pfam" id="PF02518">
    <property type="entry name" value="HATPase_c"/>
    <property type="match status" value="1"/>
</dbReference>
<evidence type="ECO:0000256" key="9">
    <source>
        <dbReference type="ARBA" id="ARBA00023012"/>
    </source>
</evidence>
<dbReference type="AlphaFoldDB" id="A0A848M3W2"/>
<dbReference type="SUPFAM" id="SSF52172">
    <property type="entry name" value="CheY-like"/>
    <property type="match status" value="1"/>
</dbReference>
<dbReference type="CDD" id="cd16922">
    <property type="entry name" value="HATPase_EvgS-ArcB-TorS-like"/>
    <property type="match status" value="1"/>
</dbReference>
<evidence type="ECO:0000256" key="2">
    <source>
        <dbReference type="ARBA" id="ARBA00006402"/>
    </source>
</evidence>
<dbReference type="InterPro" id="IPR036641">
    <property type="entry name" value="HPT_dom_sf"/>
</dbReference>
<dbReference type="Gene3D" id="3.30.565.10">
    <property type="entry name" value="Histidine kinase-like ATPase, C-terminal domain"/>
    <property type="match status" value="1"/>
</dbReference>
<evidence type="ECO:0000256" key="10">
    <source>
        <dbReference type="ARBA" id="ARBA00074306"/>
    </source>
</evidence>
<evidence type="ECO:0000259" key="14">
    <source>
        <dbReference type="PROSITE" id="PS50109"/>
    </source>
</evidence>
<evidence type="ECO:0000256" key="11">
    <source>
        <dbReference type="PROSITE-ProRule" id="PRU00110"/>
    </source>
</evidence>
<dbReference type="SMART" id="SM00388">
    <property type="entry name" value="HisKA"/>
    <property type="match status" value="1"/>
</dbReference>
<dbReference type="PROSITE" id="PS50894">
    <property type="entry name" value="HPT"/>
    <property type="match status" value="1"/>
</dbReference>
<dbReference type="PRINTS" id="PR00344">
    <property type="entry name" value="BCTRLSENSOR"/>
</dbReference>
<dbReference type="Gene3D" id="3.40.50.2300">
    <property type="match status" value="1"/>
</dbReference>
<keyword evidence="4 12" id="KW-0597">Phosphoprotein</keyword>
<keyword evidence="9" id="KW-0902">Two-component regulatory system</keyword>
<proteinExistence type="inferred from homology"/>
<dbReference type="PANTHER" id="PTHR45339:SF5">
    <property type="entry name" value="HISTIDINE KINASE"/>
    <property type="match status" value="1"/>
</dbReference>
<keyword evidence="5" id="KW-0808">Transferase</keyword>
<name>A0A848M3W2_PAELE</name>
<dbReference type="Pfam" id="PF00512">
    <property type="entry name" value="HisKA"/>
    <property type="match status" value="1"/>
</dbReference>
<feature type="domain" description="Response regulatory" evidence="15">
    <location>
        <begin position="326"/>
        <end position="446"/>
    </location>
</feature>
<evidence type="ECO:0000256" key="6">
    <source>
        <dbReference type="ARBA" id="ARBA00022741"/>
    </source>
</evidence>
<gene>
    <name evidence="17" type="ORF">HII30_01760</name>
</gene>
<evidence type="ECO:0000256" key="8">
    <source>
        <dbReference type="ARBA" id="ARBA00022840"/>
    </source>
</evidence>
<dbReference type="PROSITE" id="PS50110">
    <property type="entry name" value="RESPONSE_REGULATORY"/>
    <property type="match status" value="1"/>
</dbReference>
<dbReference type="SUPFAM" id="SSF47384">
    <property type="entry name" value="Homodimeric domain of signal transducing histidine kinase"/>
    <property type="match status" value="1"/>
</dbReference>
<protein>
    <recommendedName>
        <fullName evidence="10">Circadian input-output histidine kinase CikA</fullName>
        <ecNumber evidence="3">2.7.13.3</ecNumber>
    </recommendedName>
</protein>
<feature type="domain" description="Histidine kinase" evidence="14">
    <location>
        <begin position="77"/>
        <end position="298"/>
    </location>
</feature>
<dbReference type="SUPFAM" id="SSF47226">
    <property type="entry name" value="Histidine-containing phosphotransfer domain, HPT domain"/>
    <property type="match status" value="1"/>
</dbReference>
<dbReference type="SMART" id="SM00387">
    <property type="entry name" value="HATPase_c"/>
    <property type="match status" value="1"/>
</dbReference>
<comment type="catalytic activity">
    <reaction evidence="1">
        <text>ATP + protein L-histidine = ADP + protein N-phospho-L-histidine.</text>
        <dbReference type="EC" id="2.7.13.3"/>
    </reaction>
</comment>
<evidence type="ECO:0000256" key="3">
    <source>
        <dbReference type="ARBA" id="ARBA00012438"/>
    </source>
</evidence>
<comment type="caution">
    <text evidence="17">The sequence shown here is derived from an EMBL/GenBank/DDBJ whole genome shotgun (WGS) entry which is preliminary data.</text>
</comment>
<dbReference type="InterPro" id="IPR003661">
    <property type="entry name" value="HisK_dim/P_dom"/>
</dbReference>
<dbReference type="CDD" id="cd17546">
    <property type="entry name" value="REC_hyHK_CKI1_RcsC-like"/>
    <property type="match status" value="1"/>
</dbReference>
<reference evidence="17 18" key="1">
    <citation type="submission" date="2020-04" db="EMBL/GenBank/DDBJ databases">
        <title>Paenibacillus algicola sp. nov., a novel marine bacterium producing alginate lyase.</title>
        <authorList>
            <person name="Huang H."/>
        </authorList>
    </citation>
    <scope>NUCLEOTIDE SEQUENCE [LARGE SCALE GENOMIC DNA]</scope>
    <source>
        <strain evidence="17 18">L7-75</strain>
    </source>
</reference>
<feature type="modified residue" description="4-aspartylphosphate" evidence="12">
    <location>
        <position position="376"/>
    </location>
</feature>
<keyword evidence="13" id="KW-0175">Coiled coil</keyword>
<dbReference type="Gene3D" id="1.10.287.130">
    <property type="match status" value="1"/>
</dbReference>
<comment type="similarity">
    <text evidence="2">In the N-terminal section; belongs to the phytochrome family.</text>
</comment>
<keyword evidence="6" id="KW-0547">Nucleotide-binding</keyword>
<evidence type="ECO:0000256" key="13">
    <source>
        <dbReference type="SAM" id="Coils"/>
    </source>
</evidence>
<dbReference type="InterPro" id="IPR001789">
    <property type="entry name" value="Sig_transdc_resp-reg_receiver"/>
</dbReference>
<dbReference type="InterPro" id="IPR003594">
    <property type="entry name" value="HATPase_dom"/>
</dbReference>
<dbReference type="PANTHER" id="PTHR45339">
    <property type="entry name" value="HYBRID SIGNAL TRANSDUCTION HISTIDINE KINASE J"/>
    <property type="match status" value="1"/>
</dbReference>
<dbReference type="InterPro" id="IPR008207">
    <property type="entry name" value="Sig_transdc_His_kin_Hpt_dom"/>
</dbReference>
<evidence type="ECO:0000259" key="15">
    <source>
        <dbReference type="PROSITE" id="PS50110"/>
    </source>
</evidence>
<dbReference type="InterPro" id="IPR005467">
    <property type="entry name" value="His_kinase_dom"/>
</dbReference>
<dbReference type="EMBL" id="JABBPN010000001">
    <property type="protein sequence ID" value="NMO94513.1"/>
    <property type="molecule type" value="Genomic_DNA"/>
</dbReference>
<keyword evidence="8" id="KW-0067">ATP-binding</keyword>
<feature type="modified residue" description="Phosphohistidine" evidence="11">
    <location>
        <position position="513"/>
    </location>
</feature>
<dbReference type="Proteomes" id="UP000565468">
    <property type="component" value="Unassembled WGS sequence"/>
</dbReference>
<dbReference type="EC" id="2.7.13.3" evidence="3"/>
<dbReference type="GO" id="GO:0000155">
    <property type="term" value="F:phosphorelay sensor kinase activity"/>
    <property type="evidence" value="ECO:0007669"/>
    <property type="project" value="InterPro"/>
</dbReference>
<evidence type="ECO:0000256" key="4">
    <source>
        <dbReference type="ARBA" id="ARBA00022553"/>
    </source>
</evidence>
<evidence type="ECO:0000256" key="1">
    <source>
        <dbReference type="ARBA" id="ARBA00000085"/>
    </source>
</evidence>
<dbReference type="PROSITE" id="PS50109">
    <property type="entry name" value="HIS_KIN"/>
    <property type="match status" value="1"/>
</dbReference>
<dbReference type="RefSeq" id="WP_169503198.1">
    <property type="nucleotide sequence ID" value="NZ_JABBPN010000001.1"/>
</dbReference>
<evidence type="ECO:0000259" key="16">
    <source>
        <dbReference type="PROSITE" id="PS50894"/>
    </source>
</evidence>
<dbReference type="SUPFAM" id="SSF55874">
    <property type="entry name" value="ATPase domain of HSP90 chaperone/DNA topoisomerase II/histidine kinase"/>
    <property type="match status" value="1"/>
</dbReference>
<feature type="coiled-coil region" evidence="13">
    <location>
        <begin position="8"/>
        <end position="70"/>
    </location>
</feature>
<dbReference type="Pfam" id="PF00072">
    <property type="entry name" value="Response_reg"/>
    <property type="match status" value="1"/>
</dbReference>
<evidence type="ECO:0000256" key="12">
    <source>
        <dbReference type="PROSITE-ProRule" id="PRU00169"/>
    </source>
</evidence>
<keyword evidence="7" id="KW-0418">Kinase</keyword>
<dbReference type="Gene3D" id="1.20.120.160">
    <property type="entry name" value="HPT domain"/>
    <property type="match status" value="1"/>
</dbReference>
<dbReference type="InterPro" id="IPR036097">
    <property type="entry name" value="HisK_dim/P_sf"/>
</dbReference>
<dbReference type="GO" id="GO:0005524">
    <property type="term" value="F:ATP binding"/>
    <property type="evidence" value="ECO:0007669"/>
    <property type="project" value="UniProtKB-KW"/>
</dbReference>
<evidence type="ECO:0000313" key="18">
    <source>
        <dbReference type="Proteomes" id="UP000565468"/>
    </source>
</evidence>
<dbReference type="InterPro" id="IPR036890">
    <property type="entry name" value="HATPase_C_sf"/>
</dbReference>
<feature type="domain" description="HPt" evidence="16">
    <location>
        <begin position="474"/>
        <end position="567"/>
    </location>
</feature>
<evidence type="ECO:0000256" key="5">
    <source>
        <dbReference type="ARBA" id="ARBA00022679"/>
    </source>
</evidence>
<dbReference type="CDD" id="cd00082">
    <property type="entry name" value="HisKA"/>
    <property type="match status" value="1"/>
</dbReference>
<sequence>MHDPQTEAAMLRRTIEQLSDQIVRARESEEQVLSEFSAMNNELVTLQRQLSKSNAQLKKARMEAEQAVEVKSSLLALMSHEIRTPINAIMGLAEMIEQPDLTEENQASLTIIRESASHLVNMINDLLDLSKVDAGKMELKPEPFELKSVLDHVSGLLEGKIRGRGNSLSIYVDPKVNLNLIGDPGRITQILLNLVGNANKFTDKGQLSIRVMLIGDQDVQQELRFEIQDTGMGISSEDQAMLFKPYTQTGKGSSQEFGGTGLGLSISKSFVELMKGEIGVHSEEGQGALFWFQIILPKVREATPKRMVKETSGVQLSRNKLDLSAPVLLVEDNSINRQVVLMQLRKLGLTSIDSAQDGVEAFKKAEAKAYRLVIMDHMMPRMSGIEAAAKIRAAELELGRKRAPIIALTGSTDESDRQRCTEAGMDQVLAKPVNLESLAAMLEQYLPKAVKPLEEKVLDQEVIRDIIDINEDGSHELLNLLTDMYQQEMPGKMEQLQKLLDNEDAAGAAASAHDMKSGSLSLGIYSLSVLLSDIESAAKAGRLDDCRDMFSQLQPAYEKACDSLNRILNNEE</sequence>
<organism evidence="17 18">
    <name type="scientific">Paenibacillus lemnae</name>
    <dbReference type="NCBI Taxonomy" id="1330551"/>
    <lineage>
        <taxon>Bacteria</taxon>
        <taxon>Bacillati</taxon>
        <taxon>Bacillota</taxon>
        <taxon>Bacilli</taxon>
        <taxon>Bacillales</taxon>
        <taxon>Paenibacillaceae</taxon>
        <taxon>Paenibacillus</taxon>
    </lineage>
</organism>
<dbReference type="Pfam" id="PF01627">
    <property type="entry name" value="Hpt"/>
    <property type="match status" value="1"/>
</dbReference>
<dbReference type="GO" id="GO:0005886">
    <property type="term" value="C:plasma membrane"/>
    <property type="evidence" value="ECO:0007669"/>
    <property type="project" value="UniProtKB-SubCell"/>
</dbReference>
<dbReference type="SMART" id="SM00448">
    <property type="entry name" value="REC"/>
    <property type="match status" value="1"/>
</dbReference>
<dbReference type="InterPro" id="IPR011006">
    <property type="entry name" value="CheY-like_superfamily"/>
</dbReference>
<evidence type="ECO:0000256" key="7">
    <source>
        <dbReference type="ARBA" id="ARBA00022777"/>
    </source>
</evidence>
<evidence type="ECO:0000313" key="17">
    <source>
        <dbReference type="EMBL" id="NMO94513.1"/>
    </source>
</evidence>
<dbReference type="FunFam" id="3.30.565.10:FF:000010">
    <property type="entry name" value="Sensor histidine kinase RcsC"/>
    <property type="match status" value="1"/>
</dbReference>
<dbReference type="InterPro" id="IPR004358">
    <property type="entry name" value="Sig_transdc_His_kin-like_C"/>
</dbReference>
<accession>A0A848M3W2</accession>
<keyword evidence="18" id="KW-1185">Reference proteome</keyword>